<reference evidence="1" key="1">
    <citation type="journal article" date="2021" name="New Phytol.">
        <title>Evolutionary innovations through gain and loss of genes in the ectomycorrhizal Boletales.</title>
        <authorList>
            <person name="Wu G."/>
            <person name="Miyauchi S."/>
            <person name="Morin E."/>
            <person name="Kuo A."/>
            <person name="Drula E."/>
            <person name="Varga T."/>
            <person name="Kohler A."/>
            <person name="Feng B."/>
            <person name="Cao Y."/>
            <person name="Lipzen A."/>
            <person name="Daum C."/>
            <person name="Hundley H."/>
            <person name="Pangilinan J."/>
            <person name="Johnson J."/>
            <person name="Barry K."/>
            <person name="LaButti K."/>
            <person name="Ng V."/>
            <person name="Ahrendt S."/>
            <person name="Min B."/>
            <person name="Choi I.G."/>
            <person name="Park H."/>
            <person name="Plett J.M."/>
            <person name="Magnuson J."/>
            <person name="Spatafora J.W."/>
            <person name="Nagy L.G."/>
            <person name="Henrissat B."/>
            <person name="Grigoriev I.V."/>
            <person name="Yang Z.L."/>
            <person name="Xu J."/>
            <person name="Martin F.M."/>
        </authorList>
    </citation>
    <scope>NUCLEOTIDE SEQUENCE</scope>
    <source>
        <strain evidence="1">ATCC 28755</strain>
    </source>
</reference>
<comment type="caution">
    <text evidence="1">The sequence shown here is derived from an EMBL/GenBank/DDBJ whole genome shotgun (WGS) entry which is preliminary data.</text>
</comment>
<dbReference type="Proteomes" id="UP000790377">
    <property type="component" value="Unassembled WGS sequence"/>
</dbReference>
<dbReference type="EMBL" id="MU268698">
    <property type="protein sequence ID" value="KAH7903909.1"/>
    <property type="molecule type" value="Genomic_DNA"/>
</dbReference>
<keyword evidence="2" id="KW-1185">Reference proteome</keyword>
<organism evidence="1 2">
    <name type="scientific">Hygrophoropsis aurantiaca</name>
    <dbReference type="NCBI Taxonomy" id="72124"/>
    <lineage>
        <taxon>Eukaryota</taxon>
        <taxon>Fungi</taxon>
        <taxon>Dikarya</taxon>
        <taxon>Basidiomycota</taxon>
        <taxon>Agaricomycotina</taxon>
        <taxon>Agaricomycetes</taxon>
        <taxon>Agaricomycetidae</taxon>
        <taxon>Boletales</taxon>
        <taxon>Coniophorineae</taxon>
        <taxon>Hygrophoropsidaceae</taxon>
        <taxon>Hygrophoropsis</taxon>
    </lineage>
</organism>
<proteinExistence type="predicted"/>
<feature type="non-terminal residue" evidence="1">
    <location>
        <position position="1"/>
    </location>
</feature>
<protein>
    <submittedName>
        <fullName evidence="1">Uncharacterized protein</fullName>
    </submittedName>
</protein>
<evidence type="ECO:0000313" key="2">
    <source>
        <dbReference type="Proteomes" id="UP000790377"/>
    </source>
</evidence>
<accession>A0ACB7ZRX6</accession>
<evidence type="ECO:0000313" key="1">
    <source>
        <dbReference type="EMBL" id="KAH7903909.1"/>
    </source>
</evidence>
<sequence>YLDELLRLEGRGSGVLTPQCSCCHQVEGTYRCEDCFGTELTCQSCLVSSHTRTPLHRVEEWNGKYFDSITLKGLGLRIQLGHNPGEQCIYPVAHDDFVVVDCHGIHEVSLDFCQCETAETKITQLLRVRWFPSTVRDPQSAATFAVLEQFHLLSFESKASAFEFYYSVARRTDNTGSSPLRDRYSAFMRMVHEWRNLKTLKRGGRGHDPEGVDSTQSGQCAIICPACPQPGKNLPEQWDDGPADKQWLYSVFVAIDANFRLKRFQVSSDAADPSLSRGWQYFVEDTQFKAHLAERIDEPQETSTCSGHKAVNTADTKSNKGLSATGVGAVDCACHNMKLPNGVGDLQKGERYVNMDYLVFSALKHVPLKSLFLSYDIACQWHKKIWKRMPRLPKRLHLDTQDKKIRFLVPKFHLPAHVQDCQTEFSFNYMPGVGRTDGEAIERGWANFNPVSSSTKAMGPGTRRDTLDDHFGDWNWKKVVGLGPLILRKTKEAIKERDAHGAILQQLEASLEPATLGTYKAEIEAWEADRSKPNPFKSKIRDLTETKVRLTLAEEEAKLLAEGNDISLHADVPPSILIGMGLDIETQQRVLAVDMASTSVHATDQQKARIQQRKNALVRKIEAWTRIQTLYMPAVAVIRANETAERTDSDVNVANNPCLTKLYLPSSVQRRNQCSVQLYNKRFLDPYQVAPRLGPRNPNTTPPSSTTATASRASEHRSSSLIYIS</sequence>
<name>A0ACB7ZRX6_9AGAM</name>
<gene>
    <name evidence="1" type="ORF">BJ138DRAFT_1019877</name>
</gene>